<evidence type="ECO:0000256" key="6">
    <source>
        <dbReference type="SAM" id="MobiDB-lite"/>
    </source>
</evidence>
<dbReference type="GeneID" id="35439659"/>
<dbReference type="CDD" id="cd12429">
    <property type="entry name" value="RRM_DNAJC17"/>
    <property type="match status" value="1"/>
</dbReference>
<dbReference type="InterPro" id="IPR001623">
    <property type="entry name" value="DnaJ_domain"/>
</dbReference>
<evidence type="ECO:0000259" key="7">
    <source>
        <dbReference type="PROSITE" id="PS50076"/>
    </source>
</evidence>
<dbReference type="InterPro" id="IPR052094">
    <property type="entry name" value="Pre-mRNA-splicing_ERAD"/>
</dbReference>
<dbReference type="GO" id="GO:0005737">
    <property type="term" value="C:cytoplasm"/>
    <property type="evidence" value="ECO:0007669"/>
    <property type="project" value="UniProtKB-SubCell"/>
</dbReference>
<dbReference type="InterPro" id="IPR034254">
    <property type="entry name" value="DNAJC17_RRM"/>
</dbReference>
<dbReference type="EMBL" id="KZ303848">
    <property type="protein sequence ID" value="PHZ12967.1"/>
    <property type="molecule type" value="Genomic_DNA"/>
</dbReference>
<keyword evidence="3" id="KW-0963">Cytoplasm</keyword>
<keyword evidence="9" id="KW-1185">Reference proteome</keyword>
<dbReference type="InterPro" id="IPR035979">
    <property type="entry name" value="RBD_domain_sf"/>
</dbReference>
<dbReference type="Gene3D" id="1.10.287.110">
    <property type="entry name" value="DnaJ domain"/>
    <property type="match status" value="1"/>
</dbReference>
<organism evidence="8 9">
    <name type="scientific">Rhizopus microsporus ATCC 52813</name>
    <dbReference type="NCBI Taxonomy" id="1340429"/>
    <lineage>
        <taxon>Eukaryota</taxon>
        <taxon>Fungi</taxon>
        <taxon>Fungi incertae sedis</taxon>
        <taxon>Mucoromycota</taxon>
        <taxon>Mucoromycotina</taxon>
        <taxon>Mucoromycetes</taxon>
        <taxon>Mucorales</taxon>
        <taxon>Mucorineae</taxon>
        <taxon>Rhizopodaceae</taxon>
        <taxon>Rhizopus</taxon>
    </lineage>
</organism>
<evidence type="ECO:0000256" key="1">
    <source>
        <dbReference type="ARBA" id="ARBA00004123"/>
    </source>
</evidence>
<feature type="domain" description="J" evidence="7">
    <location>
        <begin position="7"/>
        <end position="71"/>
    </location>
</feature>
<evidence type="ECO:0000256" key="5">
    <source>
        <dbReference type="ARBA" id="ARBA00023242"/>
    </source>
</evidence>
<accession>A0A2G4SW23</accession>
<proteinExistence type="predicted"/>
<feature type="region of interest" description="Disordered" evidence="6">
    <location>
        <begin position="76"/>
        <end position="113"/>
    </location>
</feature>
<dbReference type="InterPro" id="IPR012677">
    <property type="entry name" value="Nucleotide-bd_a/b_plait_sf"/>
</dbReference>
<dbReference type="Gene3D" id="3.30.70.330">
    <property type="match status" value="1"/>
</dbReference>
<name>A0A2G4SW23_RHIZD</name>
<dbReference type="GO" id="GO:0000390">
    <property type="term" value="P:spliceosomal complex disassembly"/>
    <property type="evidence" value="ECO:0007669"/>
    <property type="project" value="TreeGrafter"/>
</dbReference>
<dbReference type="AlphaFoldDB" id="A0A2G4SW23"/>
<dbReference type="SMART" id="SM00271">
    <property type="entry name" value="DnaJ"/>
    <property type="match status" value="1"/>
</dbReference>
<dbReference type="PRINTS" id="PR00625">
    <property type="entry name" value="JDOMAIN"/>
</dbReference>
<dbReference type="CDD" id="cd06257">
    <property type="entry name" value="DnaJ"/>
    <property type="match status" value="1"/>
</dbReference>
<dbReference type="PANTHER" id="PTHR44313:SF1">
    <property type="entry name" value="DNAJ HOMOLOG SUBFAMILY C MEMBER 17"/>
    <property type="match status" value="1"/>
</dbReference>
<evidence type="ECO:0000256" key="4">
    <source>
        <dbReference type="ARBA" id="ARBA00023186"/>
    </source>
</evidence>
<dbReference type="SUPFAM" id="SSF46565">
    <property type="entry name" value="Chaperone J-domain"/>
    <property type="match status" value="1"/>
</dbReference>
<dbReference type="InterPro" id="IPR018253">
    <property type="entry name" value="DnaJ_domain_CS"/>
</dbReference>
<dbReference type="STRING" id="1340429.A0A2G4SW23"/>
<dbReference type="InterPro" id="IPR036869">
    <property type="entry name" value="J_dom_sf"/>
</dbReference>
<dbReference type="PANTHER" id="PTHR44313">
    <property type="entry name" value="DNAJ HOMOLOG SUBFAMILY C MEMBER 17"/>
    <property type="match status" value="1"/>
</dbReference>
<keyword evidence="5" id="KW-0539">Nucleus</keyword>
<sequence>MENKDIDYYGLLEIEITATTKDIERAYRKKALKVHPDKNPSPDAAALFHDLTQAYEILTNPQKRKDYDNIHRARQERLKKKQEMDSKRRAAQDELERREREAKKARSEQDQAKAEYEAHLARLREEGAKRRQEDWNTENRKAEEVTEPNELDCALKIKWKRKKYDFSEQDLERILDPIGKVDTVALSQKKKGSALVVFKTVVDAHSIIMKKGIDPALSQFESIDWATGKPPALVERMHKADELKRQARAAYFNTNDRHTSATGKPLFATSSKQSFFKPKDIPSGNTVSSNVFDYDYESMTLMKMLQAERDRLLRLQAMQSTKNH</sequence>
<protein>
    <submittedName>
        <fullName evidence="8">DnaJ-domain-containing protein</fullName>
    </submittedName>
</protein>
<dbReference type="SUPFAM" id="SSF54928">
    <property type="entry name" value="RNA-binding domain, RBD"/>
    <property type="match status" value="1"/>
</dbReference>
<evidence type="ECO:0000313" key="8">
    <source>
        <dbReference type="EMBL" id="PHZ12967.1"/>
    </source>
</evidence>
<evidence type="ECO:0000313" key="9">
    <source>
        <dbReference type="Proteomes" id="UP000242254"/>
    </source>
</evidence>
<evidence type="ECO:0000256" key="2">
    <source>
        <dbReference type="ARBA" id="ARBA00004496"/>
    </source>
</evidence>
<comment type="subcellular location">
    <subcellularLocation>
        <location evidence="2">Cytoplasm</location>
    </subcellularLocation>
    <subcellularLocation>
        <location evidence="1">Nucleus</location>
    </subcellularLocation>
</comment>
<dbReference type="PROSITE" id="PS00636">
    <property type="entry name" value="DNAJ_1"/>
    <property type="match status" value="1"/>
</dbReference>
<dbReference type="PROSITE" id="PS50076">
    <property type="entry name" value="DNAJ_2"/>
    <property type="match status" value="1"/>
</dbReference>
<dbReference type="Pfam" id="PF00076">
    <property type="entry name" value="RRM_1"/>
    <property type="match status" value="1"/>
</dbReference>
<gene>
    <name evidence="8" type="ORF">RHIMIDRAFT_236995</name>
</gene>
<dbReference type="GO" id="GO:0003723">
    <property type="term" value="F:RNA binding"/>
    <property type="evidence" value="ECO:0007669"/>
    <property type="project" value="InterPro"/>
</dbReference>
<evidence type="ECO:0000256" key="3">
    <source>
        <dbReference type="ARBA" id="ARBA00022490"/>
    </source>
</evidence>
<dbReference type="Pfam" id="PF00226">
    <property type="entry name" value="DnaJ"/>
    <property type="match status" value="1"/>
</dbReference>
<keyword evidence="4" id="KW-0143">Chaperone</keyword>
<dbReference type="Proteomes" id="UP000242254">
    <property type="component" value="Unassembled WGS sequence"/>
</dbReference>
<dbReference type="InterPro" id="IPR000504">
    <property type="entry name" value="RRM_dom"/>
</dbReference>
<dbReference type="GO" id="GO:0005681">
    <property type="term" value="C:spliceosomal complex"/>
    <property type="evidence" value="ECO:0007669"/>
    <property type="project" value="TreeGrafter"/>
</dbReference>
<dbReference type="RefSeq" id="XP_023466675.1">
    <property type="nucleotide sequence ID" value="XM_023608669.1"/>
</dbReference>
<reference evidence="8 9" key="1">
    <citation type="journal article" date="2016" name="Proc. Natl. Acad. Sci. U.S.A.">
        <title>Lipid metabolic changes in an early divergent fungus govern the establishment of a mutualistic symbiosis with endobacteria.</title>
        <authorList>
            <person name="Lastovetsky O.A."/>
            <person name="Gaspar M.L."/>
            <person name="Mondo S.J."/>
            <person name="LaButti K.M."/>
            <person name="Sandor L."/>
            <person name="Grigoriev I.V."/>
            <person name="Henry S.A."/>
            <person name="Pawlowska T.E."/>
        </authorList>
    </citation>
    <scope>NUCLEOTIDE SEQUENCE [LARGE SCALE GENOMIC DNA]</scope>
    <source>
        <strain evidence="8 9">ATCC 52813</strain>
    </source>
</reference>